<keyword evidence="4 6" id="KW-1133">Transmembrane helix</keyword>
<evidence type="ECO:0000313" key="8">
    <source>
        <dbReference type="EMBL" id="MCU4974202.1"/>
    </source>
</evidence>
<evidence type="ECO:0000256" key="6">
    <source>
        <dbReference type="SAM" id="Phobius"/>
    </source>
</evidence>
<evidence type="ECO:0000313" key="7">
    <source>
        <dbReference type="EMBL" id="MCU4742723.1"/>
    </source>
</evidence>
<dbReference type="PANTHER" id="PTHR30250">
    <property type="entry name" value="PST FAMILY PREDICTED COLANIC ACID TRANSPORTER"/>
    <property type="match status" value="1"/>
</dbReference>
<dbReference type="AlphaFoldDB" id="A0AAP2Z1F8"/>
<evidence type="ECO:0000256" key="2">
    <source>
        <dbReference type="ARBA" id="ARBA00022475"/>
    </source>
</evidence>
<feature type="transmembrane region" description="Helical" evidence="6">
    <location>
        <begin position="392"/>
        <end position="418"/>
    </location>
</feature>
<feature type="transmembrane region" description="Helical" evidence="6">
    <location>
        <begin position="124"/>
        <end position="143"/>
    </location>
</feature>
<feature type="transmembrane region" description="Helical" evidence="6">
    <location>
        <begin position="220"/>
        <end position="239"/>
    </location>
</feature>
<reference evidence="7 9" key="1">
    <citation type="submission" date="2022-09" db="EMBL/GenBank/DDBJ databases">
        <title>Enrichment on poylsaccharides allowed isolation of novel metabolic and taxonomic groups of Haloarchaea.</title>
        <authorList>
            <person name="Sorokin D.Y."/>
            <person name="Elcheninov A.G."/>
            <person name="Khizhniak T.V."/>
            <person name="Kolganova T.V."/>
            <person name="Kublanov I.V."/>
        </authorList>
    </citation>
    <scope>NUCLEOTIDE SEQUENCE</scope>
    <source>
        <strain evidence="8 9">AArc-m2/3/4</strain>
        <strain evidence="7">AArc-xg1-1</strain>
    </source>
</reference>
<dbReference type="GO" id="GO:0005886">
    <property type="term" value="C:plasma membrane"/>
    <property type="evidence" value="ECO:0007669"/>
    <property type="project" value="UniProtKB-SubCell"/>
</dbReference>
<dbReference type="PANTHER" id="PTHR30250:SF27">
    <property type="entry name" value="POLYSACCHARIDE BIOSYNTHESIS PROTEIN"/>
    <property type="match status" value="1"/>
</dbReference>
<keyword evidence="9" id="KW-1185">Reference proteome</keyword>
<dbReference type="RefSeq" id="WP_338004543.1">
    <property type="nucleotide sequence ID" value="NZ_JAOPKA010000010.1"/>
</dbReference>
<feature type="transmembrane region" description="Helical" evidence="6">
    <location>
        <begin position="188"/>
        <end position="208"/>
    </location>
</feature>
<evidence type="ECO:0000313" key="10">
    <source>
        <dbReference type="Proteomes" id="UP001321018"/>
    </source>
</evidence>
<comment type="caution">
    <text evidence="7">The sequence shown here is derived from an EMBL/GenBank/DDBJ whole genome shotgun (WGS) entry which is preliminary data.</text>
</comment>
<dbReference type="Pfam" id="PF13440">
    <property type="entry name" value="Polysacc_synt_3"/>
    <property type="match status" value="1"/>
</dbReference>
<name>A0AAP2Z1F8_9EURY</name>
<evidence type="ECO:0000256" key="5">
    <source>
        <dbReference type="ARBA" id="ARBA00023136"/>
    </source>
</evidence>
<gene>
    <name evidence="8" type="ORF">OB955_15855</name>
    <name evidence="7" type="ORF">OB960_15115</name>
</gene>
<feature type="transmembrane region" description="Helical" evidence="6">
    <location>
        <begin position="456"/>
        <end position="477"/>
    </location>
</feature>
<dbReference type="Proteomes" id="UP001320972">
    <property type="component" value="Unassembled WGS sequence"/>
</dbReference>
<feature type="transmembrane region" description="Helical" evidence="6">
    <location>
        <begin position="259"/>
        <end position="283"/>
    </location>
</feature>
<dbReference type="InterPro" id="IPR050833">
    <property type="entry name" value="Poly_Biosynth_Transport"/>
</dbReference>
<evidence type="ECO:0000256" key="1">
    <source>
        <dbReference type="ARBA" id="ARBA00004651"/>
    </source>
</evidence>
<dbReference type="EMBL" id="JAOPKA010000010">
    <property type="protein sequence ID" value="MCU4742723.1"/>
    <property type="molecule type" value="Genomic_DNA"/>
</dbReference>
<feature type="transmembrane region" description="Helical" evidence="6">
    <location>
        <begin position="86"/>
        <end position="109"/>
    </location>
</feature>
<comment type="subcellular location">
    <subcellularLocation>
        <location evidence="1">Cell membrane</location>
        <topology evidence="1">Multi-pass membrane protein</topology>
    </subcellularLocation>
</comment>
<dbReference type="CDD" id="cd13128">
    <property type="entry name" value="MATE_Wzx_like"/>
    <property type="match status" value="1"/>
</dbReference>
<protein>
    <submittedName>
        <fullName evidence="7">Flippase</fullName>
    </submittedName>
</protein>
<keyword evidence="3 6" id="KW-0812">Transmembrane</keyword>
<evidence type="ECO:0000256" key="3">
    <source>
        <dbReference type="ARBA" id="ARBA00022692"/>
    </source>
</evidence>
<organism evidence="7 10">
    <name type="scientific">Natronoglomus mannanivorans</name>
    <dbReference type="NCBI Taxonomy" id="2979990"/>
    <lineage>
        <taxon>Archaea</taxon>
        <taxon>Methanobacteriati</taxon>
        <taxon>Methanobacteriota</taxon>
        <taxon>Stenosarchaea group</taxon>
        <taxon>Halobacteria</taxon>
        <taxon>Halobacteriales</taxon>
        <taxon>Natrialbaceae</taxon>
        <taxon>Natronoglomus</taxon>
    </lineage>
</organism>
<dbReference type="EMBL" id="JAOPKB010000010">
    <property type="protein sequence ID" value="MCU4974202.1"/>
    <property type="molecule type" value="Genomic_DNA"/>
</dbReference>
<sequence>MSDRASELSALLSSAALVMVGGIVASVAKLGERVVIGRLLSPDAYGEVSIGLAMLTFTSTIALAGCTQGVSRFIPRYDSDTDRRGVWVSGLLITAGFALVISLVLFAYAETVAGMLFETPEAVIFVQLLALSLPFLVGFRIAVAGIRGYENTVFRTIVHDFLEPFLRIGLIAGLILAGMGIVAAGVAYLATAILTFVVAHLLLSRLMRLRGAFRTHARELLRFSAPLVVATVIGTMLTRTDTLMLGYFRSSYEVGMYDAAYPIAGGLLVVLSAFGFLYLPIASRLDSNGDRDAVDDIYATTTKWVYVITFPAFALLVVFPTEVIHIVFGPDYTEAAAVLPILAVGFFVSAAAGRDRETLSALGATTWIAVGNVFGLTLNVLINLVLIPRYGFMGAGVASVTSLLSVHVVVCGVLAIKYGITPLSKSATRTYVGLPVVLLPLVALASPWISISMVTLFPFLVVAGLCSLVVVGLVGGLEADDVVVLDLIEDSTGLSIPFVRGWIPDSQSVDPLSTEWTDQ</sequence>
<dbReference type="Proteomes" id="UP001321018">
    <property type="component" value="Unassembled WGS sequence"/>
</dbReference>
<accession>A0AAP2Z1F8</accession>
<keyword evidence="5 6" id="KW-0472">Membrane</keyword>
<feature type="transmembrane region" description="Helical" evidence="6">
    <location>
        <begin position="334"/>
        <end position="352"/>
    </location>
</feature>
<feature type="transmembrane region" description="Helical" evidence="6">
    <location>
        <begin position="304"/>
        <end position="328"/>
    </location>
</feature>
<proteinExistence type="predicted"/>
<feature type="transmembrane region" description="Helical" evidence="6">
    <location>
        <begin position="364"/>
        <end position="386"/>
    </location>
</feature>
<evidence type="ECO:0000256" key="4">
    <source>
        <dbReference type="ARBA" id="ARBA00022989"/>
    </source>
</evidence>
<feature type="transmembrane region" description="Helical" evidence="6">
    <location>
        <begin position="164"/>
        <end position="182"/>
    </location>
</feature>
<feature type="transmembrane region" description="Helical" evidence="6">
    <location>
        <begin position="430"/>
        <end position="450"/>
    </location>
</feature>
<keyword evidence="2" id="KW-1003">Cell membrane</keyword>
<feature type="transmembrane region" description="Helical" evidence="6">
    <location>
        <begin position="49"/>
        <end position="74"/>
    </location>
</feature>
<evidence type="ECO:0000313" key="9">
    <source>
        <dbReference type="Proteomes" id="UP001320972"/>
    </source>
</evidence>